<dbReference type="PANTHER" id="PTHR11480">
    <property type="entry name" value="SAPOSIN-RELATED"/>
    <property type="match status" value="1"/>
</dbReference>
<keyword evidence="5" id="KW-1015">Disulfide bond</keyword>
<evidence type="ECO:0000259" key="8">
    <source>
        <dbReference type="PROSITE" id="PS50015"/>
    </source>
</evidence>
<evidence type="ECO:0000256" key="4">
    <source>
        <dbReference type="ARBA" id="ARBA00022737"/>
    </source>
</evidence>
<dbReference type="GO" id="GO:0006665">
    <property type="term" value="P:sphingolipid metabolic process"/>
    <property type="evidence" value="ECO:0007669"/>
    <property type="project" value="InterPro"/>
</dbReference>
<keyword evidence="3 7" id="KW-0732">Signal</keyword>
<evidence type="ECO:0000256" key="7">
    <source>
        <dbReference type="SAM" id="SignalP"/>
    </source>
</evidence>
<dbReference type="SUPFAM" id="SSF47862">
    <property type="entry name" value="Saposin"/>
    <property type="match status" value="3"/>
</dbReference>
<evidence type="ECO:0000313" key="10">
    <source>
        <dbReference type="Ensembl" id="ENSCCRP00000108798.1"/>
    </source>
</evidence>
<dbReference type="InterPro" id="IPR008138">
    <property type="entry name" value="SapB_2"/>
</dbReference>
<feature type="domain" description="Saposin B-type" evidence="8">
    <location>
        <begin position="40"/>
        <end position="121"/>
    </location>
</feature>
<evidence type="ECO:0000256" key="2">
    <source>
        <dbReference type="ARBA" id="ARBA00022525"/>
    </source>
</evidence>
<feature type="domain" description="Saposin B-type" evidence="8">
    <location>
        <begin position="173"/>
        <end position="254"/>
    </location>
</feature>
<evidence type="ECO:0000256" key="3">
    <source>
        <dbReference type="ARBA" id="ARBA00022729"/>
    </source>
</evidence>
<dbReference type="InterPro" id="IPR011001">
    <property type="entry name" value="Saposin-like"/>
</dbReference>
<keyword evidence="4" id="KW-0677">Repeat</keyword>
<dbReference type="SMART" id="SM00741">
    <property type="entry name" value="SapB"/>
    <property type="match status" value="3"/>
</dbReference>
<dbReference type="InterPro" id="IPR008139">
    <property type="entry name" value="SaposinB_dom"/>
</dbReference>
<sequence length="381" mass="42697">MTAFRLEFLFFTALLGSVKTRSVDTTGMTNDLMGADDNMTGDMCQDCTQIFELLKDLFSNGDFQAKLAASLEQLCDELPAQITKICHTEVEKMLPFAITFITSMMQPNDICTFLGLCGGRDIDRIRDLLLNHMSKTLPVPTMKVTFEEMILKLLFACSAQLTRFLCSLTQMEMSMQCSVCTYIVSTLEYLFPRERTQSIITVLLESLCREFPPLFQPQCNKMVEKYVQLLVDMLLNNTSPNFICTLLHLCEIQERPVKAAEVLSDCDSCLTLAVLTRLHLGSNATELQAASFLNTVCQLHPSAMPKCETFVQRHGNQLSVFLSKQQGALDICKKANWCVSGEKEPVVAADPCSFGPIYSCRDLQTAVDCGVVSFCQKNMWE</sequence>
<dbReference type="PROSITE" id="PS51110">
    <property type="entry name" value="SAP_A"/>
    <property type="match status" value="1"/>
</dbReference>
<feature type="domain" description="Saposin B-type" evidence="8">
    <location>
        <begin position="262"/>
        <end position="342"/>
    </location>
</feature>
<proteinExistence type="predicted"/>
<evidence type="ECO:0000259" key="9">
    <source>
        <dbReference type="PROSITE" id="PS51110"/>
    </source>
</evidence>
<keyword evidence="2" id="KW-0964">Secreted</keyword>
<dbReference type="SMART" id="SM00162">
    <property type="entry name" value="SAPA"/>
    <property type="match status" value="1"/>
</dbReference>
<dbReference type="PRINTS" id="PR01797">
    <property type="entry name" value="SAPOSIN"/>
</dbReference>
<dbReference type="GeneTree" id="ENSGT00940000164890"/>
<reference evidence="10" key="2">
    <citation type="submission" date="2025-09" db="UniProtKB">
        <authorList>
            <consortium name="Ensembl"/>
        </authorList>
    </citation>
    <scope>IDENTIFICATION</scope>
</reference>
<dbReference type="PROSITE" id="PS50015">
    <property type="entry name" value="SAP_B"/>
    <property type="match status" value="3"/>
</dbReference>
<evidence type="ECO:0000313" key="11">
    <source>
        <dbReference type="Proteomes" id="UP001108240"/>
    </source>
</evidence>
<keyword evidence="11" id="KW-1185">Reference proteome</keyword>
<reference evidence="10" key="1">
    <citation type="submission" date="2025-08" db="UniProtKB">
        <authorList>
            <consortium name="Ensembl"/>
        </authorList>
    </citation>
    <scope>IDENTIFICATION</scope>
</reference>
<name>A0A9J7XQ17_CYPCA</name>
<dbReference type="PANTHER" id="PTHR11480:SF99">
    <property type="entry name" value="SURFACTANT PROTEIN BB"/>
    <property type="match status" value="1"/>
</dbReference>
<dbReference type="InterPro" id="IPR003119">
    <property type="entry name" value="SAP_A"/>
</dbReference>
<dbReference type="Pfam" id="PF02199">
    <property type="entry name" value="SapA"/>
    <property type="match status" value="1"/>
</dbReference>
<dbReference type="Proteomes" id="UP001108240">
    <property type="component" value="Unplaced"/>
</dbReference>
<dbReference type="Pfam" id="PF03489">
    <property type="entry name" value="SapB_2"/>
    <property type="match status" value="2"/>
</dbReference>
<feature type="signal peptide" evidence="7">
    <location>
        <begin position="1"/>
        <end position="20"/>
    </location>
</feature>
<protein>
    <submittedName>
        <fullName evidence="10">Surfactant protein Ba</fullName>
    </submittedName>
</protein>
<dbReference type="InterPro" id="IPR008373">
    <property type="entry name" value="Saposin"/>
</dbReference>
<comment type="subcellular location">
    <subcellularLocation>
        <location evidence="1">Secreted</location>
    </subcellularLocation>
</comment>
<dbReference type="InterPro" id="IPR051428">
    <property type="entry name" value="Sphingo_Act-Surfact_Prot"/>
</dbReference>
<evidence type="ECO:0000256" key="6">
    <source>
        <dbReference type="ARBA" id="ARBA00023180"/>
    </source>
</evidence>
<evidence type="ECO:0000256" key="1">
    <source>
        <dbReference type="ARBA" id="ARBA00004613"/>
    </source>
</evidence>
<accession>A0A9J7XQ17</accession>
<dbReference type="GO" id="GO:0005764">
    <property type="term" value="C:lysosome"/>
    <property type="evidence" value="ECO:0007669"/>
    <property type="project" value="InterPro"/>
</dbReference>
<dbReference type="Gene3D" id="1.10.225.10">
    <property type="entry name" value="Saposin-like"/>
    <property type="match status" value="3"/>
</dbReference>
<dbReference type="GO" id="GO:0016020">
    <property type="term" value="C:membrane"/>
    <property type="evidence" value="ECO:0007669"/>
    <property type="project" value="GOC"/>
</dbReference>
<dbReference type="GO" id="GO:0005576">
    <property type="term" value="C:extracellular region"/>
    <property type="evidence" value="ECO:0007669"/>
    <property type="project" value="UniProtKB-SubCell"/>
</dbReference>
<feature type="chain" id="PRO_5039914323" evidence="7">
    <location>
        <begin position="21"/>
        <end position="381"/>
    </location>
</feature>
<dbReference type="Ensembl" id="ENSCCRT00000193363.1">
    <property type="protein sequence ID" value="ENSCCRP00000108798.1"/>
    <property type="gene ID" value="ENSCCRG00000012345.2"/>
</dbReference>
<organism evidence="10 11">
    <name type="scientific">Cyprinus carpio carpio</name>
    <dbReference type="NCBI Taxonomy" id="630221"/>
    <lineage>
        <taxon>Eukaryota</taxon>
        <taxon>Metazoa</taxon>
        <taxon>Chordata</taxon>
        <taxon>Craniata</taxon>
        <taxon>Vertebrata</taxon>
        <taxon>Euteleostomi</taxon>
        <taxon>Actinopterygii</taxon>
        <taxon>Neopterygii</taxon>
        <taxon>Teleostei</taxon>
        <taxon>Ostariophysi</taxon>
        <taxon>Cypriniformes</taxon>
        <taxon>Cyprinidae</taxon>
        <taxon>Cyprininae</taxon>
        <taxon>Cyprinus</taxon>
    </lineage>
</organism>
<evidence type="ECO:0000256" key="5">
    <source>
        <dbReference type="ARBA" id="ARBA00023157"/>
    </source>
</evidence>
<dbReference type="AlphaFoldDB" id="A0A9J7XQ17"/>
<feature type="domain" description="Saposin A-type" evidence="9">
    <location>
        <begin position="345"/>
        <end position="381"/>
    </location>
</feature>
<keyword evidence="6" id="KW-0325">Glycoprotein</keyword>
<dbReference type="OMA" id="MEHADIC"/>